<evidence type="ECO:0000256" key="7">
    <source>
        <dbReference type="RuleBase" id="RU000304"/>
    </source>
</evidence>
<feature type="domain" description="Protein kinase" evidence="9">
    <location>
        <begin position="1"/>
        <end position="245"/>
    </location>
</feature>
<evidence type="ECO:0000256" key="2">
    <source>
        <dbReference type="ARBA" id="ARBA00022679"/>
    </source>
</evidence>
<feature type="region of interest" description="Disordered" evidence="8">
    <location>
        <begin position="248"/>
        <end position="394"/>
    </location>
</feature>
<feature type="compositionally biased region" description="Polar residues" evidence="8">
    <location>
        <begin position="303"/>
        <end position="312"/>
    </location>
</feature>
<keyword evidence="3 6" id="KW-0547">Nucleotide-binding</keyword>
<dbReference type="GO" id="GO:0005524">
    <property type="term" value="F:ATP binding"/>
    <property type="evidence" value="ECO:0007669"/>
    <property type="project" value="UniProtKB-UniRule"/>
</dbReference>
<comment type="similarity">
    <text evidence="7">Belongs to the protein kinase superfamily.</text>
</comment>
<evidence type="ECO:0000256" key="4">
    <source>
        <dbReference type="ARBA" id="ARBA00022777"/>
    </source>
</evidence>
<keyword evidence="4" id="KW-0418">Kinase</keyword>
<dbReference type="InterPro" id="IPR050205">
    <property type="entry name" value="CDPK_Ser/Thr_kinases"/>
</dbReference>
<feature type="compositionally biased region" description="Basic and acidic residues" evidence="8">
    <location>
        <begin position="347"/>
        <end position="362"/>
    </location>
</feature>
<accession>A0A6B2L596</accession>
<feature type="compositionally biased region" description="Polar residues" evidence="8">
    <location>
        <begin position="283"/>
        <end position="296"/>
    </location>
</feature>
<dbReference type="SMART" id="SM00220">
    <property type="entry name" value="S_TKc"/>
    <property type="match status" value="1"/>
</dbReference>
<dbReference type="InterPro" id="IPR011009">
    <property type="entry name" value="Kinase-like_dom_sf"/>
</dbReference>
<evidence type="ECO:0000259" key="9">
    <source>
        <dbReference type="PROSITE" id="PS50011"/>
    </source>
</evidence>
<dbReference type="PROSITE" id="PS50011">
    <property type="entry name" value="PROTEIN_KINASE_DOM"/>
    <property type="match status" value="1"/>
</dbReference>
<dbReference type="InterPro" id="IPR008271">
    <property type="entry name" value="Ser/Thr_kinase_AS"/>
</dbReference>
<evidence type="ECO:0000256" key="3">
    <source>
        <dbReference type="ARBA" id="ARBA00022741"/>
    </source>
</evidence>
<dbReference type="EMBL" id="GIBP01003146">
    <property type="protein sequence ID" value="NDV32115.1"/>
    <property type="molecule type" value="Transcribed_RNA"/>
</dbReference>
<dbReference type="Pfam" id="PF00069">
    <property type="entry name" value="Pkinase"/>
    <property type="match status" value="1"/>
</dbReference>
<organism evidence="10">
    <name type="scientific">Arcella intermedia</name>
    <dbReference type="NCBI Taxonomy" id="1963864"/>
    <lineage>
        <taxon>Eukaryota</taxon>
        <taxon>Amoebozoa</taxon>
        <taxon>Tubulinea</taxon>
        <taxon>Elardia</taxon>
        <taxon>Arcellinida</taxon>
        <taxon>Sphaerothecina</taxon>
        <taxon>Arcellidae</taxon>
        <taxon>Arcella</taxon>
    </lineage>
</organism>
<dbReference type="PROSITE" id="PS00108">
    <property type="entry name" value="PROTEIN_KINASE_ST"/>
    <property type="match status" value="1"/>
</dbReference>
<dbReference type="SUPFAM" id="SSF56112">
    <property type="entry name" value="Protein kinase-like (PK-like)"/>
    <property type="match status" value="1"/>
</dbReference>
<evidence type="ECO:0000256" key="1">
    <source>
        <dbReference type="ARBA" id="ARBA00022527"/>
    </source>
</evidence>
<keyword evidence="5 6" id="KW-0067">ATP-binding</keyword>
<dbReference type="PANTHER" id="PTHR24349">
    <property type="entry name" value="SERINE/THREONINE-PROTEIN KINASE"/>
    <property type="match status" value="1"/>
</dbReference>
<keyword evidence="2" id="KW-0808">Transferase</keyword>
<proteinExistence type="inferred from homology"/>
<feature type="binding site" evidence="6">
    <location>
        <position position="32"/>
    </location>
    <ligand>
        <name>ATP</name>
        <dbReference type="ChEBI" id="CHEBI:30616"/>
    </ligand>
</feature>
<name>A0A6B2L596_9EUKA</name>
<reference evidence="10" key="1">
    <citation type="journal article" date="2020" name="J. Eukaryot. Microbiol.">
        <title>De novo Sequencing, Assembly and Annotation of the Transcriptome for the Free-Living Testate Amoeba Arcella intermedia.</title>
        <authorList>
            <person name="Ribeiro G.M."/>
            <person name="Porfirio-Sousa A.L."/>
            <person name="Maurer-Alcala X.X."/>
            <person name="Katz L.A."/>
            <person name="Lahr D.J.G."/>
        </authorList>
    </citation>
    <scope>NUCLEOTIDE SEQUENCE</scope>
</reference>
<evidence type="ECO:0000313" key="10">
    <source>
        <dbReference type="EMBL" id="NDV32115.1"/>
    </source>
</evidence>
<dbReference type="InterPro" id="IPR000719">
    <property type="entry name" value="Prot_kinase_dom"/>
</dbReference>
<dbReference type="Gene3D" id="1.10.510.10">
    <property type="entry name" value="Transferase(Phosphotransferase) domain 1"/>
    <property type="match status" value="1"/>
</dbReference>
<evidence type="ECO:0000256" key="5">
    <source>
        <dbReference type="ARBA" id="ARBA00022840"/>
    </source>
</evidence>
<feature type="compositionally biased region" description="Basic and acidic residues" evidence="8">
    <location>
        <begin position="315"/>
        <end position="324"/>
    </location>
</feature>
<keyword evidence="1 7" id="KW-0723">Serine/threonine-protein kinase</keyword>
<evidence type="ECO:0000256" key="8">
    <source>
        <dbReference type="SAM" id="MobiDB-lite"/>
    </source>
</evidence>
<protein>
    <recommendedName>
        <fullName evidence="9">Protein kinase domain-containing protein</fullName>
    </recommendedName>
</protein>
<dbReference type="InterPro" id="IPR017441">
    <property type="entry name" value="Protein_kinase_ATP_BS"/>
</dbReference>
<dbReference type="GO" id="GO:0004674">
    <property type="term" value="F:protein serine/threonine kinase activity"/>
    <property type="evidence" value="ECO:0007669"/>
    <property type="project" value="UniProtKB-KW"/>
</dbReference>
<dbReference type="AlphaFoldDB" id="A0A6B2L596"/>
<sequence>MTKKLGEGHYSVVHLGAYKKTGQQVAIKCIRKGRTPLNQFTNEVELMQEVATHPTALKVKDFFFDPKYYVLVMEFISGGDLYSNSSQVVGFSEERIAKLVLQIAEGVAFLHSKKIVHRDIKPENILFVDKELTTIKICDFGIAKKLPKKGYLDEKIGTEGYMAPEVEAGKQYNVSSDMYSLGLVIYFMICGYSAFEPENGVVDLDFPIENWSNISSSAKDLITKLLDKKPNKRPTALQVTKHSWVSQKTQIIGKKRKLSENDEKDPPVVSKKQKTVLAPIQPQIKQSEGDTTPESPNNHKTEPSTCQNTTSDIPPVKENKKEPSETISSTKNKKAEPACQNTTKPPVVEKKKEPYESLEKKQKAVPPPYKNTTNTDVSPVLAKKQKAAPPRCRPPIKQSYSAFFSQIGLDGVNLNF</sequence>
<dbReference type="PROSITE" id="PS00107">
    <property type="entry name" value="PROTEIN_KINASE_ATP"/>
    <property type="match status" value="1"/>
</dbReference>
<evidence type="ECO:0000256" key="6">
    <source>
        <dbReference type="PROSITE-ProRule" id="PRU10141"/>
    </source>
</evidence>